<organism evidence="2 3">
    <name type="scientific">Rubus argutus</name>
    <name type="common">Southern blackberry</name>
    <dbReference type="NCBI Taxonomy" id="59490"/>
    <lineage>
        <taxon>Eukaryota</taxon>
        <taxon>Viridiplantae</taxon>
        <taxon>Streptophyta</taxon>
        <taxon>Embryophyta</taxon>
        <taxon>Tracheophyta</taxon>
        <taxon>Spermatophyta</taxon>
        <taxon>Magnoliopsida</taxon>
        <taxon>eudicotyledons</taxon>
        <taxon>Gunneridae</taxon>
        <taxon>Pentapetalae</taxon>
        <taxon>rosids</taxon>
        <taxon>fabids</taxon>
        <taxon>Rosales</taxon>
        <taxon>Rosaceae</taxon>
        <taxon>Rosoideae</taxon>
        <taxon>Rosoideae incertae sedis</taxon>
        <taxon>Rubus</taxon>
    </lineage>
</organism>
<evidence type="ECO:0008006" key="4">
    <source>
        <dbReference type="Google" id="ProtNLM"/>
    </source>
</evidence>
<accession>A0AAW1XN39</accession>
<dbReference type="PANTHER" id="PTHR34427">
    <property type="entry name" value="DUF4283 DOMAIN PROTEIN"/>
    <property type="match status" value="1"/>
</dbReference>
<evidence type="ECO:0000313" key="2">
    <source>
        <dbReference type="EMBL" id="KAK9938232.1"/>
    </source>
</evidence>
<evidence type="ECO:0000256" key="1">
    <source>
        <dbReference type="SAM" id="MobiDB-lite"/>
    </source>
</evidence>
<proteinExistence type="predicted"/>
<reference evidence="2 3" key="1">
    <citation type="journal article" date="2023" name="G3 (Bethesda)">
        <title>A chromosome-length genome assembly and annotation of blackberry (Rubus argutus, cv. 'Hillquist').</title>
        <authorList>
            <person name="Bruna T."/>
            <person name="Aryal R."/>
            <person name="Dudchenko O."/>
            <person name="Sargent D.J."/>
            <person name="Mead D."/>
            <person name="Buti M."/>
            <person name="Cavallini A."/>
            <person name="Hytonen T."/>
            <person name="Andres J."/>
            <person name="Pham M."/>
            <person name="Weisz D."/>
            <person name="Mascagni F."/>
            <person name="Usai G."/>
            <person name="Natali L."/>
            <person name="Bassil N."/>
            <person name="Fernandez G.E."/>
            <person name="Lomsadze A."/>
            <person name="Armour M."/>
            <person name="Olukolu B."/>
            <person name="Poorten T."/>
            <person name="Britton C."/>
            <person name="Davik J."/>
            <person name="Ashrafi H."/>
            <person name="Aiden E.L."/>
            <person name="Borodovsky M."/>
            <person name="Worthington M."/>
        </authorList>
    </citation>
    <scope>NUCLEOTIDE SEQUENCE [LARGE SCALE GENOMIC DNA]</scope>
    <source>
        <strain evidence="2">PI 553951</strain>
    </source>
</reference>
<feature type="region of interest" description="Disordered" evidence="1">
    <location>
        <begin position="413"/>
        <end position="461"/>
    </location>
</feature>
<gene>
    <name evidence="2" type="ORF">M0R45_014984</name>
</gene>
<feature type="compositionally biased region" description="Polar residues" evidence="1">
    <location>
        <begin position="421"/>
        <end position="438"/>
    </location>
</feature>
<evidence type="ECO:0000313" key="3">
    <source>
        <dbReference type="Proteomes" id="UP001457282"/>
    </source>
</evidence>
<dbReference type="EMBL" id="JBEDUW010000003">
    <property type="protein sequence ID" value="KAK9938232.1"/>
    <property type="molecule type" value="Genomic_DNA"/>
</dbReference>
<name>A0AAW1XN39_RUBAR</name>
<dbReference type="AlphaFoldDB" id="A0AAW1XN39"/>
<comment type="caution">
    <text evidence="2">The sequence shown here is derived from an EMBL/GenBank/DDBJ whole genome shotgun (WGS) entry which is preliminary data.</text>
</comment>
<dbReference type="Proteomes" id="UP001457282">
    <property type="component" value="Unassembled WGS sequence"/>
</dbReference>
<dbReference type="PANTHER" id="PTHR34427:SF5">
    <property type="entry name" value="DUF4283 DOMAIN-CONTAINING PROTEIN"/>
    <property type="match status" value="1"/>
</dbReference>
<keyword evidence="3" id="KW-1185">Reference proteome</keyword>
<sequence>MGEEELLRESERENGRGRVVTEGLKLKPRVFYVEFKSFFIELDTKSQGETIIITERSRSRNYKIGIGLGCAAWLIEQLSKVRGAGEQKVCKLFRGNNYNFWLEKYKNVNGAFLKLFQCGRNGFVQTIILPKGQREEGWQKLEDNLHTFMFGYRNKGLEQDWGYAGKLNLNGHVPHDHSKDIRGSLDKGIGVTGDNSQTSPSQLSKEYKDTWGCAVVCERQTAFQSWKCIEKCLSKWLQREVDLVPYQNNRAFFVCKNCEDVEMIVKQGKIPLRGQSEVLLYEWADALMNNLKKVVSYGGWIAVKGLPLHWWSTKFFKRIGDACGGLLEVDKRTEKLKHLYEARIKVTENETGLLPELIKLSEDGQSYIVRIQPLSKAIQPLNIRRREQHFQLLCAKKISKVIEVPPFGLLEGLSRNRNRTDSSPATTRGLEDQSSNIGETRGHIKRKGRQMPADTTKKKVR</sequence>
<protein>
    <recommendedName>
        <fullName evidence="4">DUF4283 domain-containing protein</fullName>
    </recommendedName>
</protein>